<feature type="transmembrane region" description="Helical" evidence="13">
    <location>
        <begin position="80"/>
        <end position="102"/>
    </location>
</feature>
<feature type="transmembrane region" description="Helical" evidence="13">
    <location>
        <begin position="380"/>
        <end position="401"/>
    </location>
</feature>
<feature type="transmembrane region" description="Helical" evidence="13">
    <location>
        <begin position="186"/>
        <end position="205"/>
    </location>
</feature>
<organism evidence="14 15">
    <name type="scientific">Mizuhopecten yessoensis</name>
    <name type="common">Japanese scallop</name>
    <name type="synonym">Patinopecten yessoensis</name>
    <dbReference type="NCBI Taxonomy" id="6573"/>
    <lineage>
        <taxon>Eukaryota</taxon>
        <taxon>Metazoa</taxon>
        <taxon>Spiralia</taxon>
        <taxon>Lophotrochozoa</taxon>
        <taxon>Mollusca</taxon>
        <taxon>Bivalvia</taxon>
        <taxon>Autobranchia</taxon>
        <taxon>Pteriomorphia</taxon>
        <taxon>Pectinida</taxon>
        <taxon>Pectinoidea</taxon>
        <taxon>Pectinidae</taxon>
        <taxon>Mizuhopecten</taxon>
    </lineage>
</organism>
<keyword evidence="7" id="KW-0915">Sodium</keyword>
<reference evidence="14 15" key="1">
    <citation type="journal article" date="2017" name="Nat. Ecol. Evol.">
        <title>Scallop genome provides insights into evolution of bilaterian karyotype and development.</title>
        <authorList>
            <person name="Wang S."/>
            <person name="Zhang J."/>
            <person name="Jiao W."/>
            <person name="Li J."/>
            <person name="Xun X."/>
            <person name="Sun Y."/>
            <person name="Guo X."/>
            <person name="Huan P."/>
            <person name="Dong B."/>
            <person name="Zhang L."/>
            <person name="Hu X."/>
            <person name="Sun X."/>
            <person name="Wang J."/>
            <person name="Zhao C."/>
            <person name="Wang Y."/>
            <person name="Wang D."/>
            <person name="Huang X."/>
            <person name="Wang R."/>
            <person name="Lv J."/>
            <person name="Li Y."/>
            <person name="Zhang Z."/>
            <person name="Liu B."/>
            <person name="Lu W."/>
            <person name="Hui Y."/>
            <person name="Liang J."/>
            <person name="Zhou Z."/>
            <person name="Hou R."/>
            <person name="Li X."/>
            <person name="Liu Y."/>
            <person name="Li H."/>
            <person name="Ning X."/>
            <person name="Lin Y."/>
            <person name="Zhao L."/>
            <person name="Xing Q."/>
            <person name="Dou J."/>
            <person name="Li Y."/>
            <person name="Mao J."/>
            <person name="Guo H."/>
            <person name="Dou H."/>
            <person name="Li T."/>
            <person name="Mu C."/>
            <person name="Jiang W."/>
            <person name="Fu Q."/>
            <person name="Fu X."/>
            <person name="Miao Y."/>
            <person name="Liu J."/>
            <person name="Yu Q."/>
            <person name="Li R."/>
            <person name="Liao H."/>
            <person name="Li X."/>
            <person name="Kong Y."/>
            <person name="Jiang Z."/>
            <person name="Chourrout D."/>
            <person name="Li R."/>
            <person name="Bao Z."/>
        </authorList>
    </citation>
    <scope>NUCLEOTIDE SEQUENCE [LARGE SCALE GENOMIC DNA]</scope>
    <source>
        <strain evidence="14 15">PY_sf001</strain>
    </source>
</reference>
<evidence type="ECO:0000256" key="5">
    <source>
        <dbReference type="ARBA" id="ARBA00022692"/>
    </source>
</evidence>
<dbReference type="OrthoDB" id="6125745at2759"/>
<feature type="transmembrane region" description="Helical" evidence="13">
    <location>
        <begin position="49"/>
        <end position="68"/>
    </location>
</feature>
<gene>
    <name evidence="14" type="ORF">KP79_PYT17493</name>
</gene>
<dbReference type="InterPro" id="IPR051163">
    <property type="entry name" value="Sodium:Solute_Symporter_SSF"/>
</dbReference>
<sequence length="625" mass="67845">MAETLHYVEFLIFGVTLLISISIGIYFAKSGGKQKTLEEYLVGNRKISFCPVAISLLVTFQSGISLLGLPVEIYQYGTQIYLGIIGLVTGYILVAVLFVPVLHPLQLTSVYEYLELRFQSRAVRITGSVLGSLFTVMYMAIALFVPSLALEAVTDLSVWISIPLVASVAVLYTMMGGMKAVVWTDVFQFLVMIAGITVVLVKGIIGSGGLLQVWQTCSEQGRVQFLNLDPDPTARQTFWAVTLGTVTSWIGHGISQSGVQRISSTSSIREARKAVLTNLPAAVILETLMALLGLVLFAFYYNQACDPTRAGYIQSSNQLVPYFVTEQMSVVPGFVGLFMACLFSATLSTLSSGLSAVSALIWEDMVDPTLSRTSEVRGTFVTKVTVVCTGVATVGLAFLAMNLKGTITQITIGTLSATSGPLLGVFLLGMILPWANAKSAIVGGFLSFCLCVTMTVGANFAPTPSHNSMLPKVPISGCYVNSSANHSLSVYTNTNTEGYNYTEIYQATPYYNVSASMEDGESPYFDITGMWLFRVSFLWYHLIGVVSAFIIGLLTTLITGGFSDIPAEPRFVLPCIRHMKCFTRNYHASSSILLRSYQGSPLLTSHMQGRSSMRSSFRDKKTGML</sequence>
<evidence type="ECO:0000256" key="9">
    <source>
        <dbReference type="ARBA" id="ARBA00023136"/>
    </source>
</evidence>
<dbReference type="CDD" id="cd11492">
    <property type="entry name" value="SLC5sbd_NIS-SMVT"/>
    <property type="match status" value="1"/>
</dbReference>
<keyword evidence="10" id="KW-0739">Sodium transport</keyword>
<feature type="compositionally biased region" description="Polar residues" evidence="12">
    <location>
        <begin position="606"/>
        <end position="615"/>
    </location>
</feature>
<dbReference type="Gene3D" id="1.20.1730.10">
    <property type="entry name" value="Sodium/glucose cotransporter"/>
    <property type="match status" value="1"/>
</dbReference>
<comment type="subcellular location">
    <subcellularLocation>
        <location evidence="1">Cell membrane</location>
        <topology evidence="1">Multi-pass membrane protein</topology>
    </subcellularLocation>
</comment>
<evidence type="ECO:0000256" key="1">
    <source>
        <dbReference type="ARBA" id="ARBA00004651"/>
    </source>
</evidence>
<evidence type="ECO:0000256" key="10">
    <source>
        <dbReference type="ARBA" id="ARBA00023201"/>
    </source>
</evidence>
<evidence type="ECO:0000256" key="12">
    <source>
        <dbReference type="SAM" id="MobiDB-lite"/>
    </source>
</evidence>
<evidence type="ECO:0000256" key="13">
    <source>
        <dbReference type="SAM" id="Phobius"/>
    </source>
</evidence>
<feature type="transmembrane region" description="Helical" evidence="13">
    <location>
        <begin position="275"/>
        <end position="301"/>
    </location>
</feature>
<comment type="caution">
    <text evidence="14">The sequence shown here is derived from an EMBL/GenBank/DDBJ whole genome shotgun (WGS) entry which is preliminary data.</text>
</comment>
<dbReference type="GO" id="GO:0006814">
    <property type="term" value="P:sodium ion transport"/>
    <property type="evidence" value="ECO:0007669"/>
    <property type="project" value="UniProtKB-KW"/>
</dbReference>
<dbReference type="EMBL" id="NEDP02003088">
    <property type="protein sequence ID" value="OWF49523.1"/>
    <property type="molecule type" value="Genomic_DNA"/>
</dbReference>
<feature type="compositionally biased region" description="Basic and acidic residues" evidence="12">
    <location>
        <begin position="616"/>
        <end position="625"/>
    </location>
</feature>
<dbReference type="AlphaFoldDB" id="A0A210QLA0"/>
<keyword evidence="5 13" id="KW-0812">Transmembrane</keyword>
<dbReference type="InterPro" id="IPR001734">
    <property type="entry name" value="Na/solute_symporter"/>
</dbReference>
<keyword evidence="4" id="KW-1003">Cell membrane</keyword>
<feature type="transmembrane region" description="Helical" evidence="13">
    <location>
        <begin position="6"/>
        <end position="28"/>
    </location>
</feature>
<comment type="similarity">
    <text evidence="2 11">Belongs to the sodium:solute symporter (SSF) (TC 2.A.21) family.</text>
</comment>
<dbReference type="GO" id="GO:0005886">
    <property type="term" value="C:plasma membrane"/>
    <property type="evidence" value="ECO:0007669"/>
    <property type="project" value="UniProtKB-SubCell"/>
</dbReference>
<name>A0A210QLA0_MIZYE</name>
<dbReference type="PANTHER" id="PTHR42985">
    <property type="entry name" value="SODIUM-COUPLED MONOCARBOXYLATE TRANSPORTER"/>
    <property type="match status" value="1"/>
</dbReference>
<feature type="transmembrane region" description="Helical" evidence="13">
    <location>
        <begin position="334"/>
        <end position="360"/>
    </location>
</feature>
<evidence type="ECO:0000313" key="15">
    <source>
        <dbReference type="Proteomes" id="UP000242188"/>
    </source>
</evidence>
<feature type="region of interest" description="Disordered" evidence="12">
    <location>
        <begin position="606"/>
        <end position="625"/>
    </location>
</feature>
<evidence type="ECO:0000256" key="8">
    <source>
        <dbReference type="ARBA" id="ARBA00023065"/>
    </source>
</evidence>
<dbReference type="NCBIfam" id="TIGR00813">
    <property type="entry name" value="sss"/>
    <property type="match status" value="1"/>
</dbReference>
<evidence type="ECO:0000256" key="2">
    <source>
        <dbReference type="ARBA" id="ARBA00006434"/>
    </source>
</evidence>
<keyword evidence="9 13" id="KW-0472">Membrane</keyword>
<evidence type="ECO:0000256" key="4">
    <source>
        <dbReference type="ARBA" id="ARBA00022475"/>
    </source>
</evidence>
<feature type="transmembrane region" description="Helical" evidence="13">
    <location>
        <begin position="440"/>
        <end position="461"/>
    </location>
</feature>
<keyword evidence="6 13" id="KW-1133">Transmembrane helix</keyword>
<dbReference type="GO" id="GO:0015293">
    <property type="term" value="F:symporter activity"/>
    <property type="evidence" value="ECO:0007669"/>
    <property type="project" value="TreeGrafter"/>
</dbReference>
<feature type="transmembrane region" description="Helical" evidence="13">
    <location>
        <begin position="236"/>
        <end position="254"/>
    </location>
</feature>
<dbReference type="Proteomes" id="UP000242188">
    <property type="component" value="Unassembled WGS sequence"/>
</dbReference>
<proteinExistence type="inferred from homology"/>
<dbReference type="Pfam" id="PF00474">
    <property type="entry name" value="SSF"/>
    <property type="match status" value="1"/>
</dbReference>
<protein>
    <submittedName>
        <fullName evidence="14">Sodium-coupled monocarboxylate transporter 1</fullName>
    </submittedName>
</protein>
<feature type="transmembrane region" description="Helical" evidence="13">
    <location>
        <begin position="538"/>
        <end position="562"/>
    </location>
</feature>
<feature type="transmembrane region" description="Helical" evidence="13">
    <location>
        <begin position="407"/>
        <end position="428"/>
    </location>
</feature>
<evidence type="ECO:0000256" key="7">
    <source>
        <dbReference type="ARBA" id="ARBA00023053"/>
    </source>
</evidence>
<evidence type="ECO:0000256" key="3">
    <source>
        <dbReference type="ARBA" id="ARBA00022448"/>
    </source>
</evidence>
<keyword evidence="15" id="KW-1185">Reference proteome</keyword>
<evidence type="ECO:0000256" key="6">
    <source>
        <dbReference type="ARBA" id="ARBA00022989"/>
    </source>
</evidence>
<dbReference type="InterPro" id="IPR038377">
    <property type="entry name" value="Na/Glc_symporter_sf"/>
</dbReference>
<dbReference type="PANTHER" id="PTHR42985:SF40">
    <property type="entry name" value="LD47995P-RELATED"/>
    <property type="match status" value="1"/>
</dbReference>
<evidence type="ECO:0000313" key="14">
    <source>
        <dbReference type="EMBL" id="OWF49523.1"/>
    </source>
</evidence>
<evidence type="ECO:0000256" key="11">
    <source>
        <dbReference type="RuleBase" id="RU362091"/>
    </source>
</evidence>
<keyword evidence="3" id="KW-0813">Transport</keyword>
<dbReference type="PROSITE" id="PS50283">
    <property type="entry name" value="NA_SOLUT_SYMP_3"/>
    <property type="match status" value="1"/>
</dbReference>
<keyword evidence="8" id="KW-0406">Ion transport</keyword>
<feature type="transmembrane region" description="Helical" evidence="13">
    <location>
        <begin position="156"/>
        <end position="174"/>
    </location>
</feature>
<accession>A0A210QLA0</accession>
<feature type="transmembrane region" description="Helical" evidence="13">
    <location>
        <begin position="122"/>
        <end position="144"/>
    </location>
</feature>